<gene>
    <name evidence="2" type="primary">mycP2</name>
    <name evidence="2" type="ORF">BZL29_5493</name>
</gene>
<protein>
    <submittedName>
        <fullName evidence="2">Alanine and proline rich membrane-anchored mycosin domain protein</fullName>
    </submittedName>
</protein>
<comment type="caution">
    <text evidence="2">The sequence shown here is derived from an EMBL/GenBank/DDBJ whole genome shotgun (WGS) entry which is preliminary data.</text>
</comment>
<organism evidence="2 3">
    <name type="scientific">Mycobacterium kansasii</name>
    <dbReference type="NCBI Taxonomy" id="1768"/>
    <lineage>
        <taxon>Bacteria</taxon>
        <taxon>Bacillati</taxon>
        <taxon>Actinomycetota</taxon>
        <taxon>Actinomycetes</taxon>
        <taxon>Mycobacteriales</taxon>
        <taxon>Mycobacteriaceae</taxon>
        <taxon>Mycobacterium</taxon>
    </lineage>
</organism>
<evidence type="ECO:0000313" key="2">
    <source>
        <dbReference type="EMBL" id="OOK71294.1"/>
    </source>
</evidence>
<name>A0A1V3WWI1_MYCKA</name>
<feature type="compositionally biased region" description="Low complexity" evidence="1">
    <location>
        <begin position="1"/>
        <end position="11"/>
    </location>
</feature>
<feature type="region of interest" description="Disordered" evidence="1">
    <location>
        <begin position="35"/>
        <end position="70"/>
    </location>
</feature>
<sequence>MPAFTLSSELGSAGGGLTGSKAREDWRIEMMVAWGQPPPPRPGRPAVAAAPPVRPRSADPAAHWTAPSRPLRQAVGAVAAERFG</sequence>
<accession>A0A1V3WWI1</accession>
<reference evidence="2 3" key="1">
    <citation type="submission" date="2017-02" db="EMBL/GenBank/DDBJ databases">
        <title>Complete genome sequences of Mycobacterium kansasii strains isolated from rhesus macaques.</title>
        <authorList>
            <person name="Panda A."/>
            <person name="Nagaraj S."/>
            <person name="Zhao X."/>
            <person name="Tettelin H."/>
            <person name="Detolla L.J."/>
        </authorList>
    </citation>
    <scope>NUCLEOTIDE SEQUENCE [LARGE SCALE GENOMIC DNA]</scope>
    <source>
        <strain evidence="2 3">11-3469</strain>
    </source>
</reference>
<dbReference type="Proteomes" id="UP000188532">
    <property type="component" value="Unassembled WGS sequence"/>
</dbReference>
<proteinExistence type="predicted"/>
<evidence type="ECO:0000313" key="3">
    <source>
        <dbReference type="Proteomes" id="UP000188532"/>
    </source>
</evidence>
<evidence type="ECO:0000256" key="1">
    <source>
        <dbReference type="SAM" id="MobiDB-lite"/>
    </source>
</evidence>
<feature type="region of interest" description="Disordered" evidence="1">
    <location>
        <begin position="1"/>
        <end position="20"/>
    </location>
</feature>
<dbReference type="EMBL" id="MVBN01000006">
    <property type="protein sequence ID" value="OOK71294.1"/>
    <property type="molecule type" value="Genomic_DNA"/>
</dbReference>
<dbReference type="AlphaFoldDB" id="A0A1V3WWI1"/>